<evidence type="ECO:0000256" key="1">
    <source>
        <dbReference type="ARBA" id="ARBA00006499"/>
    </source>
</evidence>
<dbReference type="InterPro" id="IPR003140">
    <property type="entry name" value="PLipase/COase/thioEstase"/>
</dbReference>
<sequence length="237" mass="26171">MLSKEMPYVKFILPTAPTQKVTMNMGMAMPSWYDIVGLDERSNENCKGIEESRQKLVDILDKEHETTGLAYNRMVLAGFSQGGALSLYTGLQMKEKLGAIVLMSGYLPAASKLAITPGVEDVPIMHCHGTQDMLVQAAMAEKSKMVAEAKGATDYTYKTYSIAHTVSMDEIADVREFLKSKLPPDDSCRITLKDPSQMSVKELKAVIRKAGLSQKAVGFMEKSEFVQLVSNYRDGKL</sequence>
<dbReference type="InterPro" id="IPR050565">
    <property type="entry name" value="LYPA1-2/EST-like"/>
</dbReference>
<comment type="similarity">
    <text evidence="1">Belongs to the AB hydrolase superfamily. AB hydrolase 2 family.</text>
</comment>
<dbReference type="InterPro" id="IPR029058">
    <property type="entry name" value="AB_hydrolase_fold"/>
</dbReference>
<dbReference type="PANTHER" id="PTHR10655">
    <property type="entry name" value="LYSOPHOSPHOLIPASE-RELATED"/>
    <property type="match status" value="1"/>
</dbReference>
<evidence type="ECO:0000256" key="2">
    <source>
        <dbReference type="ARBA" id="ARBA00022801"/>
    </source>
</evidence>
<gene>
    <name evidence="4" type="ORF">APAL1065_LOCUS15715</name>
    <name evidence="5" type="ORF">APAL1065_LOCUS15716</name>
</gene>
<dbReference type="GO" id="GO:0052689">
    <property type="term" value="F:carboxylic ester hydrolase activity"/>
    <property type="evidence" value="ECO:0007669"/>
    <property type="project" value="TreeGrafter"/>
</dbReference>
<dbReference type="Gene3D" id="3.40.50.1820">
    <property type="entry name" value="alpha/beta hydrolase"/>
    <property type="match status" value="1"/>
</dbReference>
<reference evidence="4" key="1">
    <citation type="submission" date="2021-01" db="EMBL/GenBank/DDBJ databases">
        <authorList>
            <person name="Corre E."/>
            <person name="Pelletier E."/>
            <person name="Niang G."/>
            <person name="Scheremetjew M."/>
            <person name="Finn R."/>
            <person name="Kale V."/>
            <person name="Holt S."/>
            <person name="Cochrane G."/>
            <person name="Meng A."/>
            <person name="Brown T."/>
            <person name="Cohen L."/>
        </authorList>
    </citation>
    <scope>NUCLEOTIDE SEQUENCE</scope>
    <source>
        <strain evidence="4">CCMP125</strain>
    </source>
</reference>
<accession>A0A6U3BV90</accession>
<evidence type="ECO:0000313" key="4">
    <source>
        <dbReference type="EMBL" id="CAD9974081.1"/>
    </source>
</evidence>
<proteinExistence type="inferred from homology"/>
<feature type="domain" description="Phospholipase/carboxylesterase/thioesterase" evidence="3">
    <location>
        <begin position="5"/>
        <end position="180"/>
    </location>
</feature>
<dbReference type="EMBL" id="HBHT01023411">
    <property type="protein sequence ID" value="CAD9974083.1"/>
    <property type="molecule type" value="Transcribed_RNA"/>
</dbReference>
<dbReference type="EMBL" id="HBHT01023410">
    <property type="protein sequence ID" value="CAD9974081.1"/>
    <property type="molecule type" value="Transcribed_RNA"/>
</dbReference>
<organism evidence="4">
    <name type="scientific">Entomoneis paludosa</name>
    <dbReference type="NCBI Taxonomy" id="265537"/>
    <lineage>
        <taxon>Eukaryota</taxon>
        <taxon>Sar</taxon>
        <taxon>Stramenopiles</taxon>
        <taxon>Ochrophyta</taxon>
        <taxon>Bacillariophyta</taxon>
        <taxon>Bacillariophyceae</taxon>
        <taxon>Bacillariophycidae</taxon>
        <taxon>Entomoneidaceae</taxon>
        <taxon>Entomoneis</taxon>
    </lineage>
</organism>
<evidence type="ECO:0000259" key="3">
    <source>
        <dbReference type="Pfam" id="PF02230"/>
    </source>
</evidence>
<dbReference type="SUPFAM" id="SSF53474">
    <property type="entry name" value="alpha/beta-Hydrolases"/>
    <property type="match status" value="1"/>
</dbReference>
<dbReference type="PANTHER" id="PTHR10655:SF17">
    <property type="entry name" value="LYSOPHOSPHOLIPASE-LIKE PROTEIN 1"/>
    <property type="match status" value="1"/>
</dbReference>
<protein>
    <recommendedName>
        <fullName evidence="3">Phospholipase/carboxylesterase/thioesterase domain-containing protein</fullName>
    </recommendedName>
</protein>
<evidence type="ECO:0000313" key="5">
    <source>
        <dbReference type="EMBL" id="CAD9974083.1"/>
    </source>
</evidence>
<dbReference type="GO" id="GO:0008474">
    <property type="term" value="F:palmitoyl-(protein) hydrolase activity"/>
    <property type="evidence" value="ECO:0007669"/>
    <property type="project" value="TreeGrafter"/>
</dbReference>
<dbReference type="Pfam" id="PF02230">
    <property type="entry name" value="Abhydrolase_2"/>
    <property type="match status" value="1"/>
</dbReference>
<keyword evidence="2" id="KW-0378">Hydrolase</keyword>
<dbReference type="GO" id="GO:0005737">
    <property type="term" value="C:cytoplasm"/>
    <property type="evidence" value="ECO:0007669"/>
    <property type="project" value="TreeGrafter"/>
</dbReference>
<dbReference type="AlphaFoldDB" id="A0A6U3BV90"/>
<name>A0A6U3BV90_9STRA</name>